<evidence type="ECO:0000313" key="1">
    <source>
        <dbReference type="EMBL" id="KAH7511302.1"/>
    </source>
</evidence>
<proteinExistence type="predicted"/>
<accession>A0ABQ8GZ65</accession>
<evidence type="ECO:0000313" key="2">
    <source>
        <dbReference type="Proteomes" id="UP000827721"/>
    </source>
</evidence>
<name>A0ABQ8GZ65_9ROSI</name>
<dbReference type="Proteomes" id="UP000827721">
    <property type="component" value="Unassembled WGS sequence"/>
</dbReference>
<organism evidence="1 2">
    <name type="scientific">Xanthoceras sorbifolium</name>
    <dbReference type="NCBI Taxonomy" id="99658"/>
    <lineage>
        <taxon>Eukaryota</taxon>
        <taxon>Viridiplantae</taxon>
        <taxon>Streptophyta</taxon>
        <taxon>Embryophyta</taxon>
        <taxon>Tracheophyta</taxon>
        <taxon>Spermatophyta</taxon>
        <taxon>Magnoliopsida</taxon>
        <taxon>eudicotyledons</taxon>
        <taxon>Gunneridae</taxon>
        <taxon>Pentapetalae</taxon>
        <taxon>rosids</taxon>
        <taxon>malvids</taxon>
        <taxon>Sapindales</taxon>
        <taxon>Sapindaceae</taxon>
        <taxon>Xanthoceroideae</taxon>
        <taxon>Xanthoceras</taxon>
    </lineage>
</organism>
<protein>
    <submittedName>
        <fullName evidence="1">Uncharacterized protein</fullName>
    </submittedName>
</protein>
<sequence length="67" mass="7730">MRSAFSLSVERFDYNLIWVAGLNLEFGPLGSQLRLSSVEWWGKDAVWLVGAEDFGFGAREIERSEWF</sequence>
<dbReference type="EMBL" id="JAFEMO010000608">
    <property type="protein sequence ID" value="KAH7511302.1"/>
    <property type="molecule type" value="Genomic_DNA"/>
</dbReference>
<gene>
    <name evidence="1" type="ORF">JRO89_XSUnG0211000</name>
</gene>
<comment type="caution">
    <text evidence="1">The sequence shown here is derived from an EMBL/GenBank/DDBJ whole genome shotgun (WGS) entry which is preliminary data.</text>
</comment>
<reference evidence="1 2" key="1">
    <citation type="submission" date="2021-02" db="EMBL/GenBank/DDBJ databases">
        <title>Plant Genome Project.</title>
        <authorList>
            <person name="Zhang R.-G."/>
        </authorList>
    </citation>
    <scope>NUCLEOTIDE SEQUENCE [LARGE SCALE GENOMIC DNA]</scope>
    <source>
        <tissue evidence="1">Leaves</tissue>
    </source>
</reference>
<keyword evidence="2" id="KW-1185">Reference proteome</keyword>